<evidence type="ECO:0000256" key="2">
    <source>
        <dbReference type="ARBA" id="ARBA00016068"/>
    </source>
</evidence>
<protein>
    <recommendedName>
        <fullName evidence="2">Anaphase-promoting complex subunit 2</fullName>
    </recommendedName>
</protein>
<keyword evidence="5" id="KW-0498">Mitosis</keyword>
<dbReference type="Gene3D" id="3.30.230.130">
    <property type="entry name" value="Cullin, Chain C, Domain 2"/>
    <property type="match status" value="1"/>
</dbReference>
<evidence type="ECO:0000256" key="11">
    <source>
        <dbReference type="SAM" id="MobiDB-lite"/>
    </source>
</evidence>
<dbReference type="Pfam" id="PF25773">
    <property type="entry name" value="TPR_ANAPC2"/>
    <property type="match status" value="1"/>
</dbReference>
<dbReference type="InterPro" id="IPR026859">
    <property type="entry name" value="Myosin-bd"/>
</dbReference>
<feature type="transmembrane region" description="Helical" evidence="12">
    <location>
        <begin position="100"/>
        <end position="117"/>
    </location>
</feature>
<keyword evidence="7 12" id="KW-1133">Transmembrane helix</keyword>
<dbReference type="GO" id="GO:0006511">
    <property type="term" value="P:ubiquitin-dependent protein catabolic process"/>
    <property type="evidence" value="ECO:0007669"/>
    <property type="project" value="InterPro"/>
</dbReference>
<feature type="region of interest" description="Disordered" evidence="11">
    <location>
        <begin position="22"/>
        <end position="49"/>
    </location>
</feature>
<sequence>MEAIVFQDSPLAEYLEGEGGNVSEWADAESKGNDDSIPSSPSFAPRGKPTARLKFRQSLPPPLRLNIPQNHTIAAIHNTCSRAVNSRLGRADNARFLEQFRYIIVASQLLSGTSYLGSSRDAPLPSPEAPQAGAFTLAGAAATATLAFAIAWLIHWTRGGVAKGRMLVLLGILGVLALVSYAYIRRQWLQYLRQRTLAETSEFVAKSQEFDVVATAALNLIQEVELVSRGYRLSTPLPPISRLEDRHQTRRCARLRKALRLCFADVIPRYCQACTALKPLTESLDLEKYYDIYDISDVDSEDALLGYSETEFEDIESLRTLKILAARFHTIRKIFLCCLLALDAHGGKPDFFRWGIALDEIHALSVVTTEAEERMRGILTEEESFPIPPTPKIPLTPRRERWRIQLRKLNSLSSGIRGLQAKLHVLKEESDRTLDHETEEFSEFGADLMSQYESIGVDLKALMQEWEDGKAALASNIDKNERRISSMSSMLSPAISLSGLTSVEEGTPLDALKALNGEPRSRSSMEFSSSEAEEVFEAIALPRQRSSLTREQRIAKMKVDRAKRETFRDRQEANTRMHDRSHFYLLTLALRTRQDGESKGNAPARFRISVWGKTAISSDKGSSFINREWPGVYQSLATEGRPGRRREPVRLTQRNQTKQQDELASNILSLQNPNSLGHRLKQTEWDQAWQTATNALELPNIPLDSGDYLKSLESQPPPHPPVLELALTRVLFPTRYFSDTVKTNNLMEWYTKQARHHFFTQVEPILNHMYGQISELDPGVMVPPVLQILQAAHLLYIRNLSTVCKVLERDSRGSSNAVILRFRGEMDSIVNNAVPESFMKAIKAVLQDLVTVILEEPVSPSLDHTAASSVEEASEIARARSELLHLVKMLVHAGLAGEKFQVVFAEIMDDAMKKYVSCEFKGKWLADGSDISTGSGRKLRVSDGTESVISSRRSAQSRNIMKLCDWVENKFSRLCVEVFNQVGKVEIAWTDVEKWKEAGIATLTALRINELFDIVGSWPSCSGAIDDLRTAVTTPLRRLQLTDSFIATLKERLLHPGTSTLEILQVYISMIWSFHALDSSKVLLDRVAYPLQEYLCTRDDTVRLIITGLLADTVDAEGKEVALGGDKLVELALLLQKGSEATGGQSNDDELDWHDMEWQPDPVDAGPGYKRTKSADVIGTMIRELGAQDVFIKEFQSIIGDTLLKHEGNFEKEIKVLELLKSRFGEGQLQSCEVMLKDIQDSARLNNAITKLQRINYKRHPSKEDIDPDDPLKPSLNTKVLSRLFWPQLNDEEYKIPAEISNLQARYENSFQTLKSARKLTWLHSLGQATVELELADRTVVEDVHTWQATAIWAFEGDESDTSPVQRSVQELVDELEMDENLVRSALHFWVGKLVLEEVSKDTFAVMETLTQEDLARSNAQGASNSTAMDEGGPDAAMITGNASVQNEKMQIYWQFIQGMLTNSSPQMPLQQISMMLKMLIADGFPYGNEELQEFLGTKVEAGELEFVSGKYRLKK</sequence>
<comment type="similarity">
    <text evidence="10">Belongs to the cullin family.</text>
</comment>
<keyword evidence="15" id="KW-1185">Reference proteome</keyword>
<dbReference type="Proteomes" id="UP000258309">
    <property type="component" value="Unassembled WGS sequence"/>
</dbReference>
<reference evidence="14 15" key="1">
    <citation type="submission" date="2018-05" db="EMBL/GenBank/DDBJ databases">
        <title>Draft genome sequence of Scytalidium lignicola DSM 105466, a ubiquitous saprotrophic fungus.</title>
        <authorList>
            <person name="Buettner E."/>
            <person name="Gebauer A.M."/>
            <person name="Hofrichter M."/>
            <person name="Liers C."/>
            <person name="Kellner H."/>
        </authorList>
    </citation>
    <scope>NUCLEOTIDE SEQUENCE [LARGE SCALE GENOMIC DNA]</scope>
    <source>
        <strain evidence="14 15">DSM 105466</strain>
    </source>
</reference>
<accession>A0A3E2HFA1</accession>
<dbReference type="STRING" id="5539.A0A3E2HFA1"/>
<dbReference type="SUPFAM" id="SSF75632">
    <property type="entry name" value="Cullin homology domain"/>
    <property type="match status" value="1"/>
</dbReference>
<keyword evidence="3" id="KW-0132">Cell division</keyword>
<dbReference type="InterPro" id="IPR016158">
    <property type="entry name" value="Cullin_homology"/>
</dbReference>
<keyword evidence="8 12" id="KW-0472">Membrane</keyword>
<feature type="non-terminal residue" evidence="14">
    <location>
        <position position="1"/>
    </location>
</feature>
<feature type="region of interest" description="Disordered" evidence="11">
    <location>
        <begin position="637"/>
        <end position="660"/>
    </location>
</feature>
<dbReference type="GO" id="GO:0007091">
    <property type="term" value="P:metaphase/anaphase transition of mitotic cell cycle"/>
    <property type="evidence" value="ECO:0007669"/>
    <property type="project" value="TreeGrafter"/>
</dbReference>
<dbReference type="InterPro" id="IPR036390">
    <property type="entry name" value="WH_DNA-bd_sf"/>
</dbReference>
<proteinExistence type="inferred from homology"/>
<evidence type="ECO:0000256" key="4">
    <source>
        <dbReference type="ARBA" id="ARBA00022692"/>
    </source>
</evidence>
<comment type="subcellular location">
    <subcellularLocation>
        <location evidence="1">Endomembrane system</location>
    </subcellularLocation>
</comment>
<feature type="transmembrane region" description="Helical" evidence="12">
    <location>
        <begin position="132"/>
        <end position="154"/>
    </location>
</feature>
<evidence type="ECO:0000313" key="15">
    <source>
        <dbReference type="Proteomes" id="UP000258309"/>
    </source>
</evidence>
<dbReference type="InterPro" id="IPR036388">
    <property type="entry name" value="WH-like_DNA-bd_sf"/>
</dbReference>
<evidence type="ECO:0000256" key="3">
    <source>
        <dbReference type="ARBA" id="ARBA00022618"/>
    </source>
</evidence>
<dbReference type="SMART" id="SM01013">
    <property type="entry name" value="APC2"/>
    <property type="match status" value="1"/>
</dbReference>
<feature type="non-terminal residue" evidence="14">
    <location>
        <position position="1516"/>
    </location>
</feature>
<organism evidence="14 15">
    <name type="scientific">Scytalidium lignicola</name>
    <name type="common">Hyphomycete</name>
    <dbReference type="NCBI Taxonomy" id="5539"/>
    <lineage>
        <taxon>Eukaryota</taxon>
        <taxon>Fungi</taxon>
        <taxon>Dikarya</taxon>
        <taxon>Ascomycota</taxon>
        <taxon>Pezizomycotina</taxon>
        <taxon>Leotiomycetes</taxon>
        <taxon>Leotiomycetes incertae sedis</taxon>
        <taxon>Scytalidium</taxon>
    </lineage>
</organism>
<dbReference type="PROSITE" id="PS50069">
    <property type="entry name" value="CULLIN_2"/>
    <property type="match status" value="1"/>
</dbReference>
<dbReference type="InterPro" id="IPR014786">
    <property type="entry name" value="ANAPC2_C"/>
</dbReference>
<dbReference type="PANTHER" id="PTHR45957:SF1">
    <property type="entry name" value="ANAPHASE-PROMOTING COMPLEX SUBUNIT 2"/>
    <property type="match status" value="1"/>
</dbReference>
<evidence type="ECO:0000256" key="6">
    <source>
        <dbReference type="ARBA" id="ARBA00022786"/>
    </source>
</evidence>
<dbReference type="Pfam" id="PF08672">
    <property type="entry name" value="ANAPC2"/>
    <property type="match status" value="1"/>
</dbReference>
<evidence type="ECO:0000256" key="12">
    <source>
        <dbReference type="SAM" id="Phobius"/>
    </source>
</evidence>
<evidence type="ECO:0000256" key="5">
    <source>
        <dbReference type="ARBA" id="ARBA00022776"/>
    </source>
</evidence>
<dbReference type="GO" id="GO:0005680">
    <property type="term" value="C:anaphase-promoting complex"/>
    <property type="evidence" value="ECO:0007669"/>
    <property type="project" value="TreeGrafter"/>
</dbReference>
<dbReference type="Pfam" id="PF12632">
    <property type="entry name" value="Vezatin"/>
    <property type="match status" value="1"/>
</dbReference>
<dbReference type="SUPFAM" id="SSF46785">
    <property type="entry name" value="Winged helix' DNA-binding domain"/>
    <property type="match status" value="1"/>
</dbReference>
<dbReference type="PANTHER" id="PTHR45957">
    <property type="entry name" value="ANAPHASE-PROMOTING COMPLEX SUBUNIT 2"/>
    <property type="match status" value="1"/>
</dbReference>
<comment type="caution">
    <text evidence="14">The sequence shown here is derived from an EMBL/GenBank/DDBJ whole genome shotgun (WGS) entry which is preliminary data.</text>
</comment>
<dbReference type="GO" id="GO:0012505">
    <property type="term" value="C:endomembrane system"/>
    <property type="evidence" value="ECO:0007669"/>
    <property type="project" value="UniProtKB-SubCell"/>
</dbReference>
<dbReference type="Pfam" id="PF26557">
    <property type="entry name" value="Cullin_AB"/>
    <property type="match status" value="1"/>
</dbReference>
<dbReference type="InterPro" id="IPR059120">
    <property type="entry name" value="Cullin-like_AB"/>
</dbReference>
<dbReference type="Gene3D" id="1.10.10.10">
    <property type="entry name" value="Winged helix-like DNA-binding domain superfamily/Winged helix DNA-binding domain"/>
    <property type="match status" value="1"/>
</dbReference>
<gene>
    <name evidence="14" type="ORF">B7463_g4336</name>
</gene>
<keyword evidence="6" id="KW-0833">Ubl conjugation pathway</keyword>
<keyword evidence="9" id="KW-0131">Cell cycle</keyword>
<evidence type="ECO:0000256" key="8">
    <source>
        <dbReference type="ARBA" id="ARBA00023136"/>
    </source>
</evidence>
<dbReference type="GO" id="GO:0070979">
    <property type="term" value="P:protein K11-linked ubiquitination"/>
    <property type="evidence" value="ECO:0007669"/>
    <property type="project" value="TreeGrafter"/>
</dbReference>
<dbReference type="Gene3D" id="1.20.1310.10">
    <property type="entry name" value="Cullin Repeats"/>
    <property type="match status" value="1"/>
</dbReference>
<dbReference type="InterPro" id="IPR044554">
    <property type="entry name" value="ANAPC2"/>
</dbReference>
<dbReference type="EMBL" id="NCSJ02000063">
    <property type="protein sequence ID" value="RFU32047.1"/>
    <property type="molecule type" value="Genomic_DNA"/>
</dbReference>
<keyword evidence="4 12" id="KW-0812">Transmembrane</keyword>
<dbReference type="InterPro" id="IPR057975">
    <property type="entry name" value="TPR_ANAPC2"/>
</dbReference>
<dbReference type="SMART" id="SM00182">
    <property type="entry name" value="CULLIN"/>
    <property type="match status" value="1"/>
</dbReference>
<feature type="domain" description="Cullin family profile" evidence="13">
    <location>
        <begin position="1180"/>
        <end position="1391"/>
    </location>
</feature>
<dbReference type="OrthoDB" id="5581181at2759"/>
<evidence type="ECO:0000259" key="13">
    <source>
        <dbReference type="PROSITE" id="PS50069"/>
    </source>
</evidence>
<name>A0A3E2HFA1_SCYLI</name>
<evidence type="ECO:0000256" key="9">
    <source>
        <dbReference type="ARBA" id="ARBA00023306"/>
    </source>
</evidence>
<dbReference type="GO" id="GO:0031625">
    <property type="term" value="F:ubiquitin protein ligase binding"/>
    <property type="evidence" value="ECO:0007669"/>
    <property type="project" value="InterPro"/>
</dbReference>
<dbReference type="GO" id="GO:0051301">
    <property type="term" value="P:cell division"/>
    <property type="evidence" value="ECO:0007669"/>
    <property type="project" value="UniProtKB-KW"/>
</dbReference>
<dbReference type="InterPro" id="IPR036317">
    <property type="entry name" value="Cullin_homology_sf"/>
</dbReference>
<dbReference type="GO" id="GO:0017022">
    <property type="term" value="F:myosin binding"/>
    <property type="evidence" value="ECO:0007669"/>
    <property type="project" value="InterPro"/>
</dbReference>
<evidence type="ECO:0000256" key="1">
    <source>
        <dbReference type="ARBA" id="ARBA00004308"/>
    </source>
</evidence>
<evidence type="ECO:0000313" key="14">
    <source>
        <dbReference type="EMBL" id="RFU32047.1"/>
    </source>
</evidence>
<evidence type="ECO:0000256" key="7">
    <source>
        <dbReference type="ARBA" id="ARBA00022989"/>
    </source>
</evidence>
<feature type="transmembrane region" description="Helical" evidence="12">
    <location>
        <begin position="166"/>
        <end position="184"/>
    </location>
</feature>
<evidence type="ECO:0000256" key="10">
    <source>
        <dbReference type="PROSITE-ProRule" id="PRU00330"/>
    </source>
</evidence>